<dbReference type="Proteomes" id="UP000756132">
    <property type="component" value="Chromosome 5"/>
</dbReference>
<proteinExistence type="predicted"/>
<dbReference type="PROSITE" id="PS50048">
    <property type="entry name" value="ZN2_CY6_FUNGAL_2"/>
    <property type="match status" value="1"/>
</dbReference>
<evidence type="ECO:0000256" key="2">
    <source>
        <dbReference type="ARBA" id="ARBA00023242"/>
    </source>
</evidence>
<dbReference type="AlphaFoldDB" id="A0A9Q8LIQ5"/>
<dbReference type="CDD" id="cd12148">
    <property type="entry name" value="fungal_TF_MHR"/>
    <property type="match status" value="1"/>
</dbReference>
<dbReference type="OrthoDB" id="4898680at2759"/>
<dbReference type="KEGG" id="ffu:CLAFUR5_05993"/>
<dbReference type="GO" id="GO:0000981">
    <property type="term" value="F:DNA-binding transcription factor activity, RNA polymerase II-specific"/>
    <property type="evidence" value="ECO:0007669"/>
    <property type="project" value="InterPro"/>
</dbReference>
<dbReference type="RefSeq" id="XP_047762598.1">
    <property type="nucleotide sequence ID" value="XM_047905141.1"/>
</dbReference>
<evidence type="ECO:0000259" key="3">
    <source>
        <dbReference type="PROSITE" id="PS50048"/>
    </source>
</evidence>
<accession>A0A9Q8LIQ5</accession>
<dbReference type="SUPFAM" id="SSF57701">
    <property type="entry name" value="Zn2/Cys6 DNA-binding domain"/>
    <property type="match status" value="1"/>
</dbReference>
<organism evidence="4 5">
    <name type="scientific">Passalora fulva</name>
    <name type="common">Tomato leaf mold</name>
    <name type="synonym">Cladosporium fulvum</name>
    <dbReference type="NCBI Taxonomy" id="5499"/>
    <lineage>
        <taxon>Eukaryota</taxon>
        <taxon>Fungi</taxon>
        <taxon>Dikarya</taxon>
        <taxon>Ascomycota</taxon>
        <taxon>Pezizomycotina</taxon>
        <taxon>Dothideomycetes</taxon>
        <taxon>Dothideomycetidae</taxon>
        <taxon>Mycosphaerellales</taxon>
        <taxon>Mycosphaerellaceae</taxon>
        <taxon>Fulvia</taxon>
    </lineage>
</organism>
<dbReference type="PANTHER" id="PTHR31001:SF40">
    <property type="entry name" value="ZN(II)2CYS6 TRANSCRIPTION FACTOR (EUROFUNG)"/>
    <property type="match status" value="1"/>
</dbReference>
<dbReference type="CDD" id="cd00067">
    <property type="entry name" value="GAL4"/>
    <property type="match status" value="1"/>
</dbReference>
<evidence type="ECO:0000313" key="5">
    <source>
        <dbReference type="Proteomes" id="UP000756132"/>
    </source>
</evidence>
<dbReference type="GeneID" id="71985871"/>
<dbReference type="Pfam" id="PF00172">
    <property type="entry name" value="Zn_clus"/>
    <property type="match status" value="1"/>
</dbReference>
<dbReference type="Gene3D" id="4.10.240.10">
    <property type="entry name" value="Zn(2)-C6 fungal-type DNA-binding domain"/>
    <property type="match status" value="1"/>
</dbReference>
<evidence type="ECO:0000313" key="4">
    <source>
        <dbReference type="EMBL" id="UJO18232.1"/>
    </source>
</evidence>
<protein>
    <recommendedName>
        <fullName evidence="3">Zn(2)-C6 fungal-type domain-containing protein</fullName>
    </recommendedName>
</protein>
<dbReference type="GO" id="GO:0005634">
    <property type="term" value="C:nucleus"/>
    <property type="evidence" value="ECO:0007669"/>
    <property type="project" value="UniProtKB-SubCell"/>
</dbReference>
<dbReference type="EMBL" id="CP090167">
    <property type="protein sequence ID" value="UJO18232.1"/>
    <property type="molecule type" value="Genomic_DNA"/>
</dbReference>
<dbReference type="PANTHER" id="PTHR31001">
    <property type="entry name" value="UNCHARACTERIZED TRANSCRIPTIONAL REGULATORY PROTEIN"/>
    <property type="match status" value="1"/>
</dbReference>
<dbReference type="InterPro" id="IPR050613">
    <property type="entry name" value="Sec_Metabolite_Reg"/>
</dbReference>
<reference evidence="4" key="1">
    <citation type="submission" date="2021-12" db="EMBL/GenBank/DDBJ databases">
        <authorList>
            <person name="Zaccaron A."/>
            <person name="Stergiopoulos I."/>
        </authorList>
    </citation>
    <scope>NUCLEOTIDE SEQUENCE</scope>
    <source>
        <strain evidence="4">Race5_Kim</strain>
    </source>
</reference>
<comment type="subcellular location">
    <subcellularLocation>
        <location evidence="1">Nucleus</location>
    </subcellularLocation>
</comment>
<dbReference type="InterPro" id="IPR001138">
    <property type="entry name" value="Zn2Cys6_DnaBD"/>
</dbReference>
<dbReference type="GO" id="GO:0008270">
    <property type="term" value="F:zinc ion binding"/>
    <property type="evidence" value="ECO:0007669"/>
    <property type="project" value="InterPro"/>
</dbReference>
<evidence type="ECO:0000256" key="1">
    <source>
        <dbReference type="ARBA" id="ARBA00004123"/>
    </source>
</evidence>
<gene>
    <name evidence="4" type="ORF">CLAFUR5_05993</name>
</gene>
<reference evidence="4" key="2">
    <citation type="journal article" date="2022" name="Microb. Genom.">
        <title>A chromosome-scale genome assembly of the tomato pathogen Cladosporium fulvum reveals a compartmentalized genome architecture and the presence of a dispensable chromosome.</title>
        <authorList>
            <person name="Zaccaron A.Z."/>
            <person name="Chen L.H."/>
            <person name="Samaras A."/>
            <person name="Stergiopoulos I."/>
        </authorList>
    </citation>
    <scope>NUCLEOTIDE SEQUENCE</scope>
    <source>
        <strain evidence="4">Race5_Kim</strain>
    </source>
</reference>
<feature type="domain" description="Zn(2)-C6 fungal-type" evidence="3">
    <location>
        <begin position="17"/>
        <end position="45"/>
    </location>
</feature>
<name>A0A9Q8LIQ5_PASFU</name>
<sequence length="583" mass="64370">MALNAPKPTRSAEFEPCRYNKQSCDHERPVCSRCIRRGLQNECVYRERPFKKRKLVQTQTPAPAGSTGSASAVPRDEANGILVSDTPRYPNPGFQGTSNHVAIFQQLPCHVDQEQTPIPTVTTSTGGAARSLAHCYCNRNQGEQIMEDCLVKLDLYRVSAPISFWLATDTNLGALSGHFVPGCVKTVEDNLLVPHQDVVAFASALASKTTANSKRPLTFDGTSTFQLMKSEHCGEHILAGGRAAADIRFFPPLYKDDTERDELQKLLSRLAERCLESAVSLGRVNNFLLISQYENFILYTVLFGDQSFDAWRRLGDVISSLLFLGHNEDNKRGPACPLFLAEVRRNCFAQIYLADKELLLFLGRPPRLSRVFCCFQVPRILQVLFLLHKGNLQQPEPAASIHHSKALIVAKEMLSLVVECISFRKGLVDSGCSLNWTIVQYGLPAAGFVALPLIRNNHDHLGAKFIQDLCVFVSEVQAGGVITVTEPNYALLSRATTSLQSLLTQVLAPPPVNHTETVRPPGHSAYQDVSGAGIDLLSDLPFLDEQPPLDFWTNEEEFWGVLGAQAMAFQWDGAEMYGAGMGH</sequence>
<keyword evidence="2" id="KW-0539">Nucleus</keyword>
<dbReference type="InterPro" id="IPR036864">
    <property type="entry name" value="Zn2-C6_fun-type_DNA-bd_sf"/>
</dbReference>
<keyword evidence="5" id="KW-1185">Reference proteome</keyword>